<feature type="region of interest" description="Disordered" evidence="1">
    <location>
        <begin position="22"/>
        <end position="63"/>
    </location>
</feature>
<gene>
    <name evidence="3" type="ORF">HHL11_23960</name>
</gene>
<organism evidence="3 4">
    <name type="scientific">Ramlibacter agri</name>
    <dbReference type="NCBI Taxonomy" id="2728837"/>
    <lineage>
        <taxon>Bacteria</taxon>
        <taxon>Pseudomonadati</taxon>
        <taxon>Pseudomonadota</taxon>
        <taxon>Betaproteobacteria</taxon>
        <taxon>Burkholderiales</taxon>
        <taxon>Comamonadaceae</taxon>
        <taxon>Ramlibacter</taxon>
    </lineage>
</organism>
<evidence type="ECO:0000256" key="1">
    <source>
        <dbReference type="SAM" id="MobiDB-lite"/>
    </source>
</evidence>
<evidence type="ECO:0000313" key="3">
    <source>
        <dbReference type="EMBL" id="NML46821.1"/>
    </source>
</evidence>
<dbReference type="RefSeq" id="WP_169421064.1">
    <property type="nucleotide sequence ID" value="NZ_JABBFX010000002.1"/>
</dbReference>
<accession>A0A848HBN4</accession>
<feature type="chain" id="PRO_5032703574" evidence="2">
    <location>
        <begin position="20"/>
        <end position="182"/>
    </location>
</feature>
<keyword evidence="4" id="KW-1185">Reference proteome</keyword>
<comment type="caution">
    <text evidence="3">The sequence shown here is derived from an EMBL/GenBank/DDBJ whole genome shotgun (WGS) entry which is preliminary data.</text>
</comment>
<evidence type="ECO:0000313" key="4">
    <source>
        <dbReference type="Proteomes" id="UP000541185"/>
    </source>
</evidence>
<protein>
    <submittedName>
        <fullName evidence="3">Uncharacterized protein</fullName>
    </submittedName>
</protein>
<dbReference type="Proteomes" id="UP000541185">
    <property type="component" value="Unassembled WGS sequence"/>
</dbReference>
<keyword evidence="2" id="KW-0732">Signal</keyword>
<dbReference type="EMBL" id="JABBFX010000002">
    <property type="protein sequence ID" value="NML46821.1"/>
    <property type="molecule type" value="Genomic_DNA"/>
</dbReference>
<feature type="signal peptide" evidence="2">
    <location>
        <begin position="1"/>
        <end position="19"/>
    </location>
</feature>
<reference evidence="3 4" key="1">
    <citation type="submission" date="2020-04" db="EMBL/GenBank/DDBJ databases">
        <title>Ramlibacter sp. G-1-2-2 isolated from soil.</title>
        <authorList>
            <person name="Dahal R.H."/>
        </authorList>
    </citation>
    <scope>NUCLEOTIDE SEQUENCE [LARGE SCALE GENOMIC DNA]</scope>
    <source>
        <strain evidence="3 4">G-1-2-2</strain>
    </source>
</reference>
<evidence type="ECO:0000256" key="2">
    <source>
        <dbReference type="SAM" id="SignalP"/>
    </source>
</evidence>
<name>A0A848HBN4_9BURK</name>
<proteinExistence type="predicted"/>
<sequence>MKVLFASFLIASLSAAAFAQEPAKPAAKPTRAETKKALAKPAASRRQAIEENTPVEENDPADKLNAAELDVAKRVYTGEIKCELGAHVKVTPRRREGYFLVSAGLNRFVMHPVESKTGAIRLEDTVRGALWLQLGNKSMLMSQKEGRRLADECQSPEQVKFAEEMKTRPPVNLLEPAPKTAQ</sequence>
<dbReference type="AlphaFoldDB" id="A0A848HBN4"/>